<dbReference type="Proteomes" id="UP000176244">
    <property type="component" value="Unassembled WGS sequence"/>
</dbReference>
<keyword evidence="1" id="KW-1133">Transmembrane helix</keyword>
<evidence type="ECO:0000256" key="1">
    <source>
        <dbReference type="SAM" id="Phobius"/>
    </source>
</evidence>
<dbReference type="STRING" id="52694.ACWI_17960"/>
<name>A0A1F2PHQ8_9FIRM</name>
<dbReference type="EMBL" id="VSLA01000002">
    <property type="protein sequence ID" value="TYC88249.1"/>
    <property type="molecule type" value="Genomic_DNA"/>
</dbReference>
<evidence type="ECO:0000313" key="2">
    <source>
        <dbReference type="EMBL" id="OFV70585.1"/>
    </source>
</evidence>
<accession>A0A1F2PHQ8</accession>
<proteinExistence type="predicted"/>
<keyword evidence="1" id="KW-0472">Membrane</keyword>
<dbReference type="RefSeq" id="WP_070371110.1">
    <property type="nucleotide sequence ID" value="NZ_CABIIK010000056.1"/>
</dbReference>
<reference evidence="3 6" key="2">
    <citation type="submission" date="2019-08" db="EMBL/GenBank/DDBJ databases">
        <title>Isolation and enrichment of carboxydotrophic bacteria from anaerobic sludge for the production of bio-based chemicals from syngas.</title>
        <authorList>
            <person name="Antares A.L."/>
            <person name="Moreira J."/>
            <person name="Diender M."/>
            <person name="Parshina S.N."/>
            <person name="Stams A.J.M."/>
            <person name="Alves M."/>
            <person name="Alves J.I."/>
            <person name="Sousa D.Z."/>
        </authorList>
    </citation>
    <scope>NUCLEOTIDE SEQUENCE [LARGE SCALE GENOMIC DNA]</scope>
    <source>
        <strain evidence="3 6">JM</strain>
    </source>
</reference>
<protein>
    <submittedName>
        <fullName evidence="3">ABC transporter permease</fullName>
    </submittedName>
    <submittedName>
        <fullName evidence="2">ABC-2 family transporter protein</fullName>
    </submittedName>
</protein>
<evidence type="ECO:0000313" key="7">
    <source>
        <dbReference type="Proteomes" id="UP001163550"/>
    </source>
</evidence>
<dbReference type="EMBL" id="LKEU01000029">
    <property type="protein sequence ID" value="OFV70585.1"/>
    <property type="molecule type" value="Genomic_DNA"/>
</dbReference>
<organism evidence="2 5">
    <name type="scientific">Acetobacterium wieringae</name>
    <dbReference type="NCBI Taxonomy" id="52694"/>
    <lineage>
        <taxon>Bacteria</taxon>
        <taxon>Bacillati</taxon>
        <taxon>Bacillota</taxon>
        <taxon>Clostridia</taxon>
        <taxon>Eubacteriales</taxon>
        <taxon>Eubacteriaceae</taxon>
        <taxon>Acetobacterium</taxon>
    </lineage>
</organism>
<keyword evidence="1" id="KW-0812">Transmembrane</keyword>
<reference evidence="4" key="3">
    <citation type="submission" date="2021-11" db="EMBL/GenBank/DDBJ databases">
        <title>Isoprene-degrading acetogen.</title>
        <authorList>
            <person name="Yang Y."/>
            <person name="Jin H."/>
            <person name="Yan J."/>
        </authorList>
    </citation>
    <scope>NUCLEOTIDE SEQUENCE</scope>
    <source>
        <strain evidence="4">Berkeley</strain>
    </source>
</reference>
<dbReference type="Proteomes" id="UP000322619">
    <property type="component" value="Unassembled WGS sequence"/>
</dbReference>
<feature type="transmembrane region" description="Helical" evidence="1">
    <location>
        <begin position="20"/>
        <end position="43"/>
    </location>
</feature>
<feature type="transmembrane region" description="Helical" evidence="1">
    <location>
        <begin position="110"/>
        <end position="131"/>
    </location>
</feature>
<sequence length="274" mass="30848">MLAKLIKHETRATSRIFIPLYGALLILTVFTKLVMAIGAPDFFSEAVSNNKVAEIILGISFTLYFVLVVAICVMTLVMIIQRFYKNLFTDEGYLMFSLPVKTWELVCSKLVVGLIWSAVCTIMIFLTFFIFSLGNFSMMELTQAIRSAYSMFYLQTGMELNFFIFEMIIFLLVETVASILMIYAAIAIGQLFNQHRIVAAFGAYIVITIALQIIMSIFMTVFAIGNLENSVLNGSDAITTINWLLNSSTVLNVVMGVGFYYTTLTIMKKRLNLE</sequence>
<gene>
    <name evidence="2" type="ORF">ACWI_17960</name>
    <name evidence="3" type="ORF">FXB42_01135</name>
    <name evidence="4" type="ORF">LNN31_12000</name>
</gene>
<feature type="transmembrane region" description="Helical" evidence="1">
    <location>
        <begin position="162"/>
        <end position="186"/>
    </location>
</feature>
<reference evidence="2 5" key="1">
    <citation type="submission" date="2015-09" db="EMBL/GenBank/DDBJ databases">
        <title>Genome sequence of Acetobacterium wieringae DSM 1911.</title>
        <authorList>
            <person name="Poehlein A."/>
            <person name="Bengelsdorf F.R."/>
            <person name="Schiel-Bengelsdorf B."/>
            <person name="Duerre P."/>
            <person name="Daniel R."/>
        </authorList>
    </citation>
    <scope>NUCLEOTIDE SEQUENCE [LARGE SCALE GENOMIC DNA]</scope>
    <source>
        <strain evidence="2 5">DSM 1911</strain>
    </source>
</reference>
<evidence type="ECO:0000313" key="3">
    <source>
        <dbReference type="EMBL" id="TYC88249.1"/>
    </source>
</evidence>
<evidence type="ECO:0000313" key="5">
    <source>
        <dbReference type="Proteomes" id="UP000176244"/>
    </source>
</evidence>
<dbReference type="OrthoDB" id="9816138at2"/>
<evidence type="ECO:0000313" key="4">
    <source>
        <dbReference type="EMBL" id="UYO61503.1"/>
    </source>
</evidence>
<feature type="transmembrane region" description="Helical" evidence="1">
    <location>
        <begin position="55"/>
        <end position="80"/>
    </location>
</feature>
<keyword evidence="7" id="KW-1185">Reference proteome</keyword>
<dbReference type="AlphaFoldDB" id="A0A1F2PHQ8"/>
<feature type="transmembrane region" description="Helical" evidence="1">
    <location>
        <begin position="198"/>
        <end position="223"/>
    </location>
</feature>
<dbReference type="Proteomes" id="UP001163550">
    <property type="component" value="Chromosome"/>
</dbReference>
<evidence type="ECO:0000313" key="6">
    <source>
        <dbReference type="Proteomes" id="UP000322619"/>
    </source>
</evidence>
<dbReference type="EMBL" id="CP087994">
    <property type="protein sequence ID" value="UYO61503.1"/>
    <property type="molecule type" value="Genomic_DNA"/>
</dbReference>
<feature type="transmembrane region" description="Helical" evidence="1">
    <location>
        <begin position="243"/>
        <end position="261"/>
    </location>
</feature>